<comment type="caution">
    <text evidence="11">The sequence shown here is derived from an EMBL/GenBank/DDBJ whole genome shotgun (WGS) entry which is preliminary data.</text>
</comment>
<feature type="region of interest" description="Disordered" evidence="10">
    <location>
        <begin position="1"/>
        <end position="25"/>
    </location>
</feature>
<dbReference type="Proteomes" id="UP000030161">
    <property type="component" value="Unassembled WGS sequence"/>
</dbReference>
<evidence type="ECO:0000256" key="10">
    <source>
        <dbReference type="SAM" id="MobiDB-lite"/>
    </source>
</evidence>
<evidence type="ECO:0000256" key="3">
    <source>
        <dbReference type="ARBA" id="ARBA00022475"/>
    </source>
</evidence>
<dbReference type="SMR" id="A0AB34Q1D7"/>
<evidence type="ECO:0000256" key="6">
    <source>
        <dbReference type="ARBA" id="ARBA00023134"/>
    </source>
</evidence>
<comment type="subcellular location">
    <subcellularLocation>
        <location evidence="1">Cell membrane</location>
        <topology evidence="1">Lipid-anchor</topology>
        <orientation evidence="1">Cytoplasmic side</orientation>
    </subcellularLocation>
</comment>
<keyword evidence="6" id="KW-0342">GTP-binding</keyword>
<feature type="compositionally biased region" description="Basic residues" evidence="10">
    <location>
        <begin position="1"/>
        <end position="10"/>
    </location>
</feature>
<dbReference type="CDD" id="cd04132">
    <property type="entry name" value="Rho4_like"/>
    <property type="match status" value="1"/>
</dbReference>
<keyword evidence="9" id="KW-0636">Prenylation</keyword>
<evidence type="ECO:0000256" key="5">
    <source>
        <dbReference type="ARBA" id="ARBA00022741"/>
    </source>
</evidence>
<dbReference type="PROSITE" id="PS51419">
    <property type="entry name" value="RAB"/>
    <property type="match status" value="1"/>
</dbReference>
<feature type="compositionally biased region" description="Polar residues" evidence="10">
    <location>
        <begin position="16"/>
        <end position="25"/>
    </location>
</feature>
<dbReference type="SUPFAM" id="SSF52540">
    <property type="entry name" value="P-loop containing nucleoside triphosphate hydrolases"/>
    <property type="match status" value="1"/>
</dbReference>
<dbReference type="NCBIfam" id="TIGR00231">
    <property type="entry name" value="small_GTP"/>
    <property type="match status" value="1"/>
</dbReference>
<dbReference type="Gene3D" id="3.40.50.300">
    <property type="entry name" value="P-loop containing nucleotide triphosphate hydrolases"/>
    <property type="match status" value="1"/>
</dbReference>
<evidence type="ECO:0000256" key="9">
    <source>
        <dbReference type="ARBA" id="ARBA00023289"/>
    </source>
</evidence>
<reference evidence="11 12" key="1">
    <citation type="submission" date="2013-12" db="EMBL/GenBank/DDBJ databases">
        <title>The Genome Sequence of Candida albicans P78048.</title>
        <authorList>
            <consortium name="The Broad Institute Genome Sequencing Platform"/>
            <consortium name="The Broad Institute Genome Sequencing Center for Infectious Disease"/>
            <person name="Cuomo C."/>
            <person name="Bennett R."/>
            <person name="Hirakawa M."/>
            <person name="Noverr M."/>
            <person name="Mitchell A."/>
            <person name="Young S.K."/>
            <person name="Zeng Q."/>
            <person name="Gargeya S."/>
            <person name="Fitzgerald M."/>
            <person name="Abouelleil A."/>
            <person name="Alvarado L."/>
            <person name="Berlin A.M."/>
            <person name="Chapman S.B."/>
            <person name="Dewar J."/>
            <person name="Goldberg J."/>
            <person name="Griggs A."/>
            <person name="Gujja S."/>
            <person name="Hansen M."/>
            <person name="Howarth C."/>
            <person name="Imamovic A."/>
            <person name="Larimer J."/>
            <person name="McCowan C."/>
            <person name="Murphy C."/>
            <person name="Pearson M."/>
            <person name="Priest M."/>
            <person name="Roberts A."/>
            <person name="Saif S."/>
            <person name="Shea T."/>
            <person name="Sykes S."/>
            <person name="Wortman J."/>
            <person name="Nusbaum C."/>
            <person name="Birren B."/>
        </authorList>
    </citation>
    <scope>NUCLEOTIDE SEQUENCE [LARGE SCALE GENOMIC DNA]</scope>
    <source>
        <strain evidence="11 12">P78048</strain>
    </source>
</reference>
<dbReference type="GO" id="GO:0003924">
    <property type="term" value="F:GTPase activity"/>
    <property type="evidence" value="ECO:0007669"/>
    <property type="project" value="InterPro"/>
</dbReference>
<organism evidence="11 12">
    <name type="scientific">Candida albicans P78048</name>
    <dbReference type="NCBI Taxonomy" id="1094989"/>
    <lineage>
        <taxon>Eukaryota</taxon>
        <taxon>Fungi</taxon>
        <taxon>Dikarya</taxon>
        <taxon>Ascomycota</taxon>
        <taxon>Saccharomycotina</taxon>
        <taxon>Pichiomycetes</taxon>
        <taxon>Debaryomycetaceae</taxon>
        <taxon>Candida/Lodderomyces clade</taxon>
        <taxon>Candida</taxon>
    </lineage>
</organism>
<dbReference type="PROSITE" id="PS51421">
    <property type="entry name" value="RAS"/>
    <property type="match status" value="1"/>
</dbReference>
<dbReference type="PRINTS" id="PR00449">
    <property type="entry name" value="RASTRNSFRMNG"/>
</dbReference>
<dbReference type="SMART" id="SM00175">
    <property type="entry name" value="RAB"/>
    <property type="match status" value="1"/>
</dbReference>
<keyword evidence="4" id="KW-0488">Methylation</keyword>
<keyword evidence="3" id="KW-1003">Cell membrane</keyword>
<dbReference type="PROSITE" id="PS51420">
    <property type="entry name" value="RHO"/>
    <property type="match status" value="1"/>
</dbReference>
<dbReference type="FunFam" id="3.40.50.300:FF:000983">
    <property type="entry name" value="Rho family GTPase"/>
    <property type="match status" value="1"/>
</dbReference>
<proteinExistence type="inferred from homology"/>
<evidence type="ECO:0000256" key="2">
    <source>
        <dbReference type="ARBA" id="ARBA00010142"/>
    </source>
</evidence>
<dbReference type="InterPro" id="IPR005225">
    <property type="entry name" value="Small_GTP-bd"/>
</dbReference>
<dbReference type="GO" id="GO:0005886">
    <property type="term" value="C:plasma membrane"/>
    <property type="evidence" value="ECO:0007669"/>
    <property type="project" value="UniProtKB-SubCell"/>
</dbReference>
<comment type="similarity">
    <text evidence="2">Belongs to the small GTPase superfamily. Rho family.</text>
</comment>
<dbReference type="SMART" id="SM00174">
    <property type="entry name" value="RHO"/>
    <property type="match status" value="1"/>
</dbReference>
<dbReference type="InterPro" id="IPR027417">
    <property type="entry name" value="P-loop_NTPase"/>
</dbReference>
<dbReference type="Pfam" id="PF00071">
    <property type="entry name" value="Ras"/>
    <property type="match status" value="1"/>
</dbReference>
<dbReference type="GO" id="GO:0007264">
    <property type="term" value="P:small GTPase-mediated signal transduction"/>
    <property type="evidence" value="ECO:0007669"/>
    <property type="project" value="InterPro"/>
</dbReference>
<protein>
    <submittedName>
        <fullName evidence="11">GTP-binding RHO-like protein</fullName>
    </submittedName>
</protein>
<dbReference type="SMART" id="SM00173">
    <property type="entry name" value="RAS"/>
    <property type="match status" value="1"/>
</dbReference>
<evidence type="ECO:0000256" key="4">
    <source>
        <dbReference type="ARBA" id="ARBA00022481"/>
    </source>
</evidence>
<dbReference type="AlphaFoldDB" id="A0AB34Q1D7"/>
<keyword evidence="7" id="KW-0472">Membrane</keyword>
<dbReference type="PANTHER" id="PTHR24072">
    <property type="entry name" value="RHO FAMILY GTPASE"/>
    <property type="match status" value="1"/>
</dbReference>
<keyword evidence="8" id="KW-0449">Lipoprotein</keyword>
<evidence type="ECO:0000313" key="12">
    <source>
        <dbReference type="Proteomes" id="UP000030161"/>
    </source>
</evidence>
<name>A0AB34Q1D7_CANAX</name>
<evidence type="ECO:0000256" key="7">
    <source>
        <dbReference type="ARBA" id="ARBA00023136"/>
    </source>
</evidence>
<dbReference type="SMART" id="SM00176">
    <property type="entry name" value="RAN"/>
    <property type="match status" value="1"/>
</dbReference>
<gene>
    <name evidence="11" type="ORF">MG3_00131</name>
</gene>
<sequence length="346" mass="39090">MTPNGSRRHSAYMGSPRSQHSSTMETGYNPYEAVQKKQELYQNNNGNSPTVIIEEDPYIPNYKESSLANKKTNYNMKIVVVGDGGCGKTCLLLAYTQNKFPSIYVPTVFENYVTAVQSPNGKTVELALWDTAGQEEYDRLRPLSYPDVDILLVCFAVDNEVSLENVKDMWFPEVNHYCPGIPIILVGTKSDLSSDMNHDASIRVAKEIGAIGLIFTSAKTMFNVRTVFNFALNHFQRNMELQEQYEKTLGSRKRISRVLGGSNGGSGNHSRHHSRNYSNVSNNRRGHLKNTSYDSTALLDQPLTEDTYVKNPYGNFGYKANVESPYNQDEFAFTRERKKKKKCVIL</sequence>
<dbReference type="InterPro" id="IPR003578">
    <property type="entry name" value="Small_GTPase_Rho"/>
</dbReference>
<dbReference type="InterPro" id="IPR001806">
    <property type="entry name" value="Small_GTPase"/>
</dbReference>
<accession>A0AB34Q1D7</accession>
<evidence type="ECO:0000313" key="11">
    <source>
        <dbReference type="EMBL" id="KGR21910.1"/>
    </source>
</evidence>
<dbReference type="GO" id="GO:0005525">
    <property type="term" value="F:GTP binding"/>
    <property type="evidence" value="ECO:0007669"/>
    <property type="project" value="UniProtKB-KW"/>
</dbReference>
<feature type="region of interest" description="Disordered" evidence="10">
    <location>
        <begin position="259"/>
        <end position="294"/>
    </location>
</feature>
<evidence type="ECO:0000256" key="1">
    <source>
        <dbReference type="ARBA" id="ARBA00004342"/>
    </source>
</evidence>
<evidence type="ECO:0000256" key="8">
    <source>
        <dbReference type="ARBA" id="ARBA00023288"/>
    </source>
</evidence>
<dbReference type="EMBL" id="AJIX01000002">
    <property type="protein sequence ID" value="KGR21910.1"/>
    <property type="molecule type" value="Genomic_DNA"/>
</dbReference>
<keyword evidence="5" id="KW-0547">Nucleotide-binding</keyword>